<evidence type="ECO:0000313" key="1">
    <source>
        <dbReference type="EMBL" id="GAH79237.1"/>
    </source>
</evidence>
<dbReference type="InterPro" id="IPR029063">
    <property type="entry name" value="SAM-dependent_MTases_sf"/>
</dbReference>
<protein>
    <recommendedName>
        <fullName evidence="2">Protein-L-isoaspartate O-methyltransferase</fullName>
    </recommendedName>
</protein>
<feature type="non-terminal residue" evidence="1">
    <location>
        <position position="1"/>
    </location>
</feature>
<comment type="caution">
    <text evidence="1">The sequence shown here is derived from an EMBL/GenBank/DDBJ whole genome shotgun (WGS) entry which is preliminary data.</text>
</comment>
<dbReference type="Gene3D" id="3.40.50.150">
    <property type="entry name" value="Vaccinia Virus protein VP39"/>
    <property type="match status" value="1"/>
</dbReference>
<dbReference type="Pfam" id="PF01135">
    <property type="entry name" value="PCMT"/>
    <property type="match status" value="1"/>
</dbReference>
<name>X1IC16_9ZZZZ</name>
<reference evidence="1" key="1">
    <citation type="journal article" date="2014" name="Front. Microbiol.">
        <title>High frequency of phylogenetically diverse reductive dehalogenase-homologous genes in deep subseafloor sedimentary metagenomes.</title>
        <authorList>
            <person name="Kawai M."/>
            <person name="Futagami T."/>
            <person name="Toyoda A."/>
            <person name="Takaki Y."/>
            <person name="Nishi S."/>
            <person name="Hori S."/>
            <person name="Arai W."/>
            <person name="Tsubouchi T."/>
            <person name="Morono Y."/>
            <person name="Uchiyama I."/>
            <person name="Ito T."/>
            <person name="Fujiyama A."/>
            <person name="Inagaki F."/>
            <person name="Takami H."/>
        </authorList>
    </citation>
    <scope>NUCLEOTIDE SEQUENCE</scope>
    <source>
        <strain evidence="1">Expedition CK06-06</strain>
    </source>
</reference>
<dbReference type="EMBL" id="BARU01041919">
    <property type="protein sequence ID" value="GAH79237.1"/>
    <property type="molecule type" value="Genomic_DNA"/>
</dbReference>
<evidence type="ECO:0008006" key="2">
    <source>
        <dbReference type="Google" id="ProtNLM"/>
    </source>
</evidence>
<organism evidence="1">
    <name type="scientific">marine sediment metagenome</name>
    <dbReference type="NCBI Taxonomy" id="412755"/>
    <lineage>
        <taxon>unclassified sequences</taxon>
        <taxon>metagenomes</taxon>
        <taxon>ecological metagenomes</taxon>
    </lineage>
</organism>
<proteinExistence type="predicted"/>
<sequence>QPLIKQLIDGGIMVLPVGPPGWNQVLWKLEKKDGEVIATKILDVVFVPLTREIK</sequence>
<accession>X1IC16</accession>
<gene>
    <name evidence="1" type="ORF">S03H2_64518</name>
</gene>
<dbReference type="AlphaFoldDB" id="X1IC16"/>